<evidence type="ECO:0000313" key="1">
    <source>
        <dbReference type="EMBL" id="MCQ4841021.1"/>
    </source>
</evidence>
<dbReference type="Proteomes" id="UP001524473">
    <property type="component" value="Unassembled WGS sequence"/>
</dbReference>
<gene>
    <name evidence="1" type="ORF">NE695_13985</name>
</gene>
<keyword evidence="2" id="KW-1185">Reference proteome</keyword>
<dbReference type="EMBL" id="JANFZH010000035">
    <property type="protein sequence ID" value="MCQ4841021.1"/>
    <property type="molecule type" value="Genomic_DNA"/>
</dbReference>
<accession>A0ABT1S258</accession>
<dbReference type="RefSeq" id="WP_256192202.1">
    <property type="nucleotide sequence ID" value="NZ_CAJKKG010000016.1"/>
</dbReference>
<evidence type="ECO:0008006" key="3">
    <source>
        <dbReference type="Google" id="ProtNLM"/>
    </source>
</evidence>
<protein>
    <recommendedName>
        <fullName evidence="3">Prepilin-type N-terminal cleavage/methylation domain-containing protein</fullName>
    </recommendedName>
</protein>
<proteinExistence type="predicted"/>
<evidence type="ECO:0000313" key="2">
    <source>
        <dbReference type="Proteomes" id="UP001524473"/>
    </source>
</evidence>
<name>A0ABT1S258_9FIRM</name>
<comment type="caution">
    <text evidence="1">The sequence shown here is derived from an EMBL/GenBank/DDBJ whole genome shotgun (WGS) entry which is preliminary data.</text>
</comment>
<sequence length="224" mass="25012">MKSWKRVGAKKGATMAELLVTFALLAIFLTSAAAIMTPATVVYQKIKHQSYARNVSDILMEKICGELAGASDADNVVVANDGSAVMFCDSQQSPMVITLTDADEDEDGKRYLLLHYREVLTIEDGKVNLEEKLWDAVDWTYDKRAYQGFAVEELRFDVAAGGGGVKVSLKLRNAYFATEYSTTRTVECYNLADQYYVEKGAVYREDEEYYANRYPDSPPPEDGT</sequence>
<organism evidence="1 2">
    <name type="scientific">Neglectibacter timonensis</name>
    <dbReference type="NCBI Taxonomy" id="1776382"/>
    <lineage>
        <taxon>Bacteria</taxon>
        <taxon>Bacillati</taxon>
        <taxon>Bacillota</taxon>
        <taxon>Clostridia</taxon>
        <taxon>Eubacteriales</taxon>
        <taxon>Oscillospiraceae</taxon>
        <taxon>Neglectibacter</taxon>
    </lineage>
</organism>
<reference evidence="1 2" key="1">
    <citation type="submission" date="2022-06" db="EMBL/GenBank/DDBJ databases">
        <title>Isolation of gut microbiota from human fecal samples.</title>
        <authorList>
            <person name="Pamer E.G."/>
            <person name="Barat B."/>
            <person name="Waligurski E."/>
            <person name="Medina S."/>
            <person name="Paddock L."/>
            <person name="Mostad J."/>
        </authorList>
    </citation>
    <scope>NUCLEOTIDE SEQUENCE [LARGE SCALE GENOMIC DNA]</scope>
    <source>
        <strain evidence="1 2">DFI.9.73</strain>
    </source>
</reference>